<dbReference type="InterPro" id="IPR009097">
    <property type="entry name" value="Cyclic_Pdiesterase"/>
</dbReference>
<keyword evidence="7" id="KW-1185">Reference proteome</keyword>
<dbReference type="GO" id="GO:0004113">
    <property type="term" value="F:2',3'-cyclic-nucleotide 3'-phosphodiesterase activity"/>
    <property type="evidence" value="ECO:0007669"/>
    <property type="project" value="InterPro"/>
</dbReference>
<protein>
    <recommendedName>
        <fullName evidence="2">RNA 2',3'-cyclic phosphodiesterase</fullName>
        <shortName evidence="2">RNA 2',3'-CPDase</shortName>
        <ecNumber evidence="2">3.1.4.58</ecNumber>
    </recommendedName>
</protein>
<dbReference type="Proteomes" id="UP000501926">
    <property type="component" value="Chromosome"/>
</dbReference>
<reference evidence="4" key="2">
    <citation type="submission" date="2006-01" db="EMBL/GenBank/DDBJ databases">
        <authorList>
            <person name="Genoscope"/>
        </authorList>
    </citation>
    <scope>NUCLEOTIDE SEQUENCE</scope>
</reference>
<feature type="active site" description="Proton donor" evidence="2">
    <location>
        <position position="42"/>
    </location>
</feature>
<name>Q1PYI6_KUEST</name>
<dbReference type="OrthoDB" id="9789350at2"/>
<dbReference type="InterPro" id="IPR014051">
    <property type="entry name" value="Phosphoesterase_HXTX"/>
</dbReference>
<accession>Q1PYI6</accession>
<dbReference type="Pfam" id="PF02834">
    <property type="entry name" value="LigT_PEase"/>
    <property type="match status" value="2"/>
</dbReference>
<evidence type="ECO:0000256" key="2">
    <source>
        <dbReference type="HAMAP-Rule" id="MF_01940"/>
    </source>
</evidence>
<comment type="function">
    <text evidence="2">Hydrolyzes RNA 2',3'-cyclic phosphodiester to an RNA 2'-phosphomonoester.</text>
</comment>
<dbReference type="NCBIfam" id="TIGR02258">
    <property type="entry name" value="2_5_ligase"/>
    <property type="match status" value="1"/>
</dbReference>
<dbReference type="RefSeq" id="WP_099324456.1">
    <property type="nucleotide sequence ID" value="NZ_CP049055.1"/>
</dbReference>
<dbReference type="KEGG" id="kst:KSMBR1_1170"/>
<dbReference type="Gene3D" id="3.90.1140.10">
    <property type="entry name" value="Cyclic phosphodiesterase"/>
    <property type="match status" value="1"/>
</dbReference>
<feature type="active site" description="Proton acceptor" evidence="2">
    <location>
        <position position="129"/>
    </location>
</feature>
<dbReference type="Proteomes" id="UP000221734">
    <property type="component" value="Chromosome Kuenenia_stuttgartiensis_MBR1"/>
</dbReference>
<evidence type="ECO:0000259" key="3">
    <source>
        <dbReference type="Pfam" id="PF02834"/>
    </source>
</evidence>
<dbReference type="AlphaFoldDB" id="Q1PYI6"/>
<evidence type="ECO:0000313" key="6">
    <source>
        <dbReference type="EMBL" id="SOH03673.1"/>
    </source>
</evidence>
<evidence type="ECO:0000313" key="8">
    <source>
        <dbReference type="Proteomes" id="UP000501926"/>
    </source>
</evidence>
<dbReference type="SUPFAM" id="SSF55144">
    <property type="entry name" value="LigT-like"/>
    <property type="match status" value="1"/>
</dbReference>
<dbReference type="PANTHER" id="PTHR35561">
    <property type="entry name" value="RNA 2',3'-CYCLIC PHOSPHODIESTERASE"/>
    <property type="match status" value="1"/>
</dbReference>
<comment type="similarity">
    <text evidence="2">Belongs to the 2H phosphoesterase superfamily. ThpR family.</text>
</comment>
<dbReference type="PANTHER" id="PTHR35561:SF1">
    <property type="entry name" value="RNA 2',3'-CYCLIC PHOSPHODIESTERASE"/>
    <property type="match status" value="1"/>
</dbReference>
<dbReference type="GO" id="GO:0008664">
    <property type="term" value="F:RNA 2',3'-cyclic 3'-phosphodiesterase activity"/>
    <property type="evidence" value="ECO:0007669"/>
    <property type="project" value="UniProtKB-EC"/>
</dbReference>
<organism evidence="4">
    <name type="scientific">Kuenenia stuttgartiensis</name>
    <dbReference type="NCBI Taxonomy" id="174633"/>
    <lineage>
        <taxon>Bacteria</taxon>
        <taxon>Pseudomonadati</taxon>
        <taxon>Planctomycetota</taxon>
        <taxon>Candidatus Brocadiia</taxon>
        <taxon>Candidatus Brocadiales</taxon>
        <taxon>Candidatus Brocadiaceae</taxon>
        <taxon>Candidatus Kuenenia</taxon>
    </lineage>
</organism>
<proteinExistence type="inferred from homology"/>
<feature type="short sequence motif" description="HXTX 1" evidence="2">
    <location>
        <begin position="42"/>
        <end position="45"/>
    </location>
</feature>
<sequence length="187" mass="21043">MGVRLFIAIEITDAVREKVLHFQNDLKKASADVKWVAPENLHITLKFIGNTDEEKICGIVDVIHQSVIEIKPFDIRYSGAGTFPAGKYPRVIFAGAVDSSGALASIYERLNRHLTALGVPYDEHTFEAHITVGRVKTHKNIKKLMECVHSYKEFTFGQESIDHLVLMKSNLTREGPIYTRISNICFA</sequence>
<evidence type="ECO:0000313" key="7">
    <source>
        <dbReference type="Proteomes" id="UP000221734"/>
    </source>
</evidence>
<reference evidence="7" key="4">
    <citation type="submission" date="2017-10" db="EMBL/GenBank/DDBJ databases">
        <authorList>
            <person name="Frank J."/>
        </authorList>
    </citation>
    <scope>NUCLEOTIDE SEQUENCE [LARGE SCALE GENOMIC DNA]</scope>
</reference>
<dbReference type="InterPro" id="IPR004175">
    <property type="entry name" value="RNA_CPDase"/>
</dbReference>
<dbReference type="EC" id="3.1.4.58" evidence="2"/>
<evidence type="ECO:0000313" key="4">
    <source>
        <dbReference type="EMBL" id="CAJ72140.1"/>
    </source>
</evidence>
<feature type="domain" description="Phosphoesterase HXTX" evidence="3">
    <location>
        <begin position="101"/>
        <end position="178"/>
    </location>
</feature>
<comment type="catalytic activity">
    <reaction evidence="2">
        <text>a 3'-end 2',3'-cyclophospho-ribonucleotide-RNA + H2O = a 3'-end 2'-phospho-ribonucleotide-RNA + H(+)</text>
        <dbReference type="Rhea" id="RHEA:11828"/>
        <dbReference type="Rhea" id="RHEA-COMP:10464"/>
        <dbReference type="Rhea" id="RHEA-COMP:17353"/>
        <dbReference type="ChEBI" id="CHEBI:15377"/>
        <dbReference type="ChEBI" id="CHEBI:15378"/>
        <dbReference type="ChEBI" id="CHEBI:83064"/>
        <dbReference type="ChEBI" id="CHEBI:173113"/>
        <dbReference type="EC" id="3.1.4.58"/>
    </reaction>
</comment>
<evidence type="ECO:0000313" key="5">
    <source>
        <dbReference type="EMBL" id="QII10502.1"/>
    </source>
</evidence>
<dbReference type="EMBL" id="CT573072">
    <property type="protein sequence ID" value="CAJ72140.1"/>
    <property type="molecule type" value="Genomic_DNA"/>
</dbReference>
<keyword evidence="4" id="KW-0436">Ligase</keyword>
<dbReference type="EMBL" id="CP049055">
    <property type="protein sequence ID" value="QII10502.1"/>
    <property type="molecule type" value="Genomic_DNA"/>
</dbReference>
<reference evidence="5 8" key="5">
    <citation type="submission" date="2020-02" db="EMBL/GenBank/DDBJ databases">
        <title>Newly sequenced genome of strain CSTR1 showed variability in Candidatus Kuenenia stuttgartiensis genomes.</title>
        <authorList>
            <person name="Ding C."/>
            <person name="Adrian L."/>
        </authorList>
    </citation>
    <scope>NUCLEOTIDE SEQUENCE [LARGE SCALE GENOMIC DNA]</scope>
    <source>
        <strain evidence="5 8">CSTR1</strain>
    </source>
</reference>
<reference evidence="6" key="3">
    <citation type="submission" date="2017-10" db="EMBL/GenBank/DDBJ databases">
        <authorList>
            <person name="Banno H."/>
            <person name="Chua N.-H."/>
        </authorList>
    </citation>
    <scope>NUCLEOTIDE SEQUENCE [LARGE SCALE GENOMIC DNA]</scope>
    <source>
        <strain evidence="6">Kuenenia_mbr1_ru-nijmegen</strain>
    </source>
</reference>
<dbReference type="HAMAP" id="MF_01940">
    <property type="entry name" value="RNA_CPDase"/>
    <property type="match status" value="1"/>
</dbReference>
<keyword evidence="1 2" id="KW-0378">Hydrolase</keyword>
<gene>
    <name evidence="4" type="primary">ligT</name>
    <name evidence="5" type="ORF">KsCSTR_11230</name>
    <name evidence="6" type="ORF">KSMBR1_1170</name>
    <name evidence="4" type="ORF">kustd1395</name>
</gene>
<evidence type="ECO:0000256" key="1">
    <source>
        <dbReference type="ARBA" id="ARBA00022801"/>
    </source>
</evidence>
<feature type="domain" description="Phosphoesterase HXTX" evidence="3">
    <location>
        <begin position="9"/>
        <end position="93"/>
    </location>
</feature>
<feature type="short sequence motif" description="HXTX 2" evidence="2">
    <location>
        <begin position="129"/>
        <end position="132"/>
    </location>
</feature>
<dbReference type="GO" id="GO:0016874">
    <property type="term" value="F:ligase activity"/>
    <property type="evidence" value="ECO:0007669"/>
    <property type="project" value="UniProtKB-KW"/>
</dbReference>
<dbReference type="EMBL" id="LT934425">
    <property type="protein sequence ID" value="SOH03673.1"/>
    <property type="molecule type" value="Genomic_DNA"/>
</dbReference>
<reference evidence="4" key="1">
    <citation type="journal article" date="2006" name="Nature">
        <title>Deciphering the evolution and metabolism of an anammox bacterium from a community genome.</title>
        <authorList>
            <person name="Strous M."/>
            <person name="Pelletier E."/>
            <person name="Mangenot S."/>
            <person name="Rattei T."/>
            <person name="Lehner A."/>
            <person name="Taylor M.W."/>
            <person name="Horn M."/>
            <person name="Daims H."/>
            <person name="Bartol-Mavel D."/>
            <person name="Wincker P."/>
            <person name="Barbe V."/>
            <person name="Fonknechten N."/>
            <person name="Vallenet D."/>
            <person name="Segurens B."/>
            <person name="Schenowitz-Truong C."/>
            <person name="Medigue C."/>
            <person name="Collingro A."/>
            <person name="Snel B."/>
            <person name="Dutilh B.E."/>
            <person name="OpDenCamp H.J.M."/>
            <person name="vanDerDrift C."/>
            <person name="Cirpus I."/>
            <person name="vanDePas-Schoonen K.T."/>
            <person name="Harhangi H.R."/>
            <person name="vanNiftrik L."/>
            <person name="Schmid M."/>
            <person name="Keltjens J."/>
            <person name="vanDeVossenberg J."/>
            <person name="Kartal B."/>
            <person name="Meier H."/>
            <person name="Frishman D."/>
            <person name="Huynen M.A."/>
            <person name="Mewes H."/>
            <person name="Weissenbach J."/>
            <person name="Jetten M.S.M."/>
            <person name="Wagner M."/>
            <person name="LePaslier D."/>
        </authorList>
    </citation>
    <scope>NUCLEOTIDE SEQUENCE</scope>
</reference>